<reference evidence="2" key="1">
    <citation type="submission" date="2022-11" db="UniProtKB">
        <authorList>
            <consortium name="WormBaseParasite"/>
        </authorList>
    </citation>
    <scope>IDENTIFICATION</scope>
</reference>
<accession>A0AC34PX21</accession>
<dbReference type="Proteomes" id="UP000887576">
    <property type="component" value="Unplaced"/>
</dbReference>
<dbReference type="WBParaSite" id="JU765_v2.g1082.t1">
    <property type="protein sequence ID" value="JU765_v2.g1082.t1"/>
    <property type="gene ID" value="JU765_v2.g1082"/>
</dbReference>
<protein>
    <submittedName>
        <fullName evidence="2">Uncharacterized protein</fullName>
    </submittedName>
</protein>
<name>A0AC34PX21_9BILA</name>
<sequence length="153" mass="18210">MKPRDDGKLMNRRIKDRVIMNEGTGRQYRTFMFVKEYMDLFVSSKLPKKYDKWPISALYANMFRLDYYPKLVIFMMFSIKVKYLMAVAPYYSADTQNQMAHPIPALRMALENDKDRFMESLLQLKHAMVKFNDKSDSFSEKMSNMIKVLTPKD</sequence>
<proteinExistence type="predicted"/>
<evidence type="ECO:0000313" key="2">
    <source>
        <dbReference type="WBParaSite" id="JU765_v2.g1082.t1"/>
    </source>
</evidence>
<evidence type="ECO:0000313" key="1">
    <source>
        <dbReference type="Proteomes" id="UP000887576"/>
    </source>
</evidence>
<organism evidence="1 2">
    <name type="scientific">Panagrolaimus sp. JU765</name>
    <dbReference type="NCBI Taxonomy" id="591449"/>
    <lineage>
        <taxon>Eukaryota</taxon>
        <taxon>Metazoa</taxon>
        <taxon>Ecdysozoa</taxon>
        <taxon>Nematoda</taxon>
        <taxon>Chromadorea</taxon>
        <taxon>Rhabditida</taxon>
        <taxon>Tylenchina</taxon>
        <taxon>Panagrolaimomorpha</taxon>
        <taxon>Panagrolaimoidea</taxon>
        <taxon>Panagrolaimidae</taxon>
        <taxon>Panagrolaimus</taxon>
    </lineage>
</organism>